<comment type="caution">
    <text evidence="2">The sequence shown here is derived from an EMBL/GenBank/DDBJ whole genome shotgun (WGS) entry which is preliminary data.</text>
</comment>
<dbReference type="AlphaFoldDB" id="A0A7Y9DSW3"/>
<dbReference type="SUPFAM" id="SSF51695">
    <property type="entry name" value="PLC-like phosphodiesterases"/>
    <property type="match status" value="1"/>
</dbReference>
<protein>
    <submittedName>
        <fullName evidence="2">Glycerophosphoryl diester phosphodiesterase</fullName>
        <ecNumber evidence="2">3.1.4.46</ecNumber>
    </submittedName>
</protein>
<proteinExistence type="predicted"/>
<dbReference type="Pfam" id="PF03009">
    <property type="entry name" value="GDPD"/>
    <property type="match status" value="1"/>
</dbReference>
<evidence type="ECO:0000313" key="3">
    <source>
        <dbReference type="Proteomes" id="UP000535890"/>
    </source>
</evidence>
<dbReference type="RefSeq" id="WP_179792802.1">
    <property type="nucleotide sequence ID" value="NZ_BAABHP010000003.1"/>
</dbReference>
<sequence length="235" mass="24864">MPDPMPAVIAHRGASADAPENTLAAVEEARRQGADGIEVDVQRTADGVLVLHHDATPRRTTDAGPALADRLLGSLTSTELRTLDAGAGERIPTLAELLDTAGDLELFLELKDPWLYPGIAAEVVAALAGRPAVVMSFDASAVRPVDAPGVTVGQLLAAAPDAALLDDIATYAQLVTVDYRAMTADLVAAIRDRWMSPGVFTVNEGATMRRMVDLGMDRVITDRPAMVRDLLVGHR</sequence>
<dbReference type="PANTHER" id="PTHR46211:SF1">
    <property type="entry name" value="GLYCEROPHOSPHODIESTER PHOSPHODIESTERASE, CYTOPLASMIC"/>
    <property type="match status" value="1"/>
</dbReference>
<gene>
    <name evidence="2" type="ORF">BJ983_000997</name>
</gene>
<dbReference type="InterPro" id="IPR030395">
    <property type="entry name" value="GP_PDE_dom"/>
</dbReference>
<feature type="domain" description="GP-PDE" evidence="1">
    <location>
        <begin position="6"/>
        <end position="231"/>
    </location>
</feature>
<dbReference type="GO" id="GO:0006629">
    <property type="term" value="P:lipid metabolic process"/>
    <property type="evidence" value="ECO:0007669"/>
    <property type="project" value="InterPro"/>
</dbReference>
<dbReference type="EMBL" id="JACCBN010000001">
    <property type="protein sequence ID" value="NYD34895.1"/>
    <property type="molecule type" value="Genomic_DNA"/>
</dbReference>
<organism evidence="2 3">
    <name type="scientific">Actinomycetospora corticicola</name>
    <dbReference type="NCBI Taxonomy" id="663602"/>
    <lineage>
        <taxon>Bacteria</taxon>
        <taxon>Bacillati</taxon>
        <taxon>Actinomycetota</taxon>
        <taxon>Actinomycetes</taxon>
        <taxon>Pseudonocardiales</taxon>
        <taxon>Pseudonocardiaceae</taxon>
        <taxon>Actinomycetospora</taxon>
    </lineage>
</organism>
<evidence type="ECO:0000259" key="1">
    <source>
        <dbReference type="PROSITE" id="PS51704"/>
    </source>
</evidence>
<keyword evidence="2" id="KW-0378">Hydrolase</keyword>
<dbReference type="PROSITE" id="PS51704">
    <property type="entry name" value="GP_PDE"/>
    <property type="match status" value="1"/>
</dbReference>
<accession>A0A7Y9DSW3</accession>
<dbReference type="GO" id="GO:0008889">
    <property type="term" value="F:glycerophosphodiester phosphodiesterase activity"/>
    <property type="evidence" value="ECO:0007669"/>
    <property type="project" value="UniProtKB-EC"/>
</dbReference>
<name>A0A7Y9DSW3_9PSEU</name>
<dbReference type="PANTHER" id="PTHR46211">
    <property type="entry name" value="GLYCEROPHOSPHORYL DIESTER PHOSPHODIESTERASE"/>
    <property type="match status" value="1"/>
</dbReference>
<dbReference type="Gene3D" id="3.20.20.190">
    <property type="entry name" value="Phosphatidylinositol (PI) phosphodiesterase"/>
    <property type="match status" value="1"/>
</dbReference>
<dbReference type="Proteomes" id="UP000535890">
    <property type="component" value="Unassembled WGS sequence"/>
</dbReference>
<keyword evidence="3" id="KW-1185">Reference proteome</keyword>
<reference evidence="2 3" key="1">
    <citation type="submission" date="2020-07" db="EMBL/GenBank/DDBJ databases">
        <title>Sequencing the genomes of 1000 actinobacteria strains.</title>
        <authorList>
            <person name="Klenk H.-P."/>
        </authorList>
    </citation>
    <scope>NUCLEOTIDE SEQUENCE [LARGE SCALE GENOMIC DNA]</scope>
    <source>
        <strain evidence="2 3">DSM 45772</strain>
    </source>
</reference>
<evidence type="ECO:0000313" key="2">
    <source>
        <dbReference type="EMBL" id="NYD34895.1"/>
    </source>
</evidence>
<dbReference type="InterPro" id="IPR017946">
    <property type="entry name" value="PLC-like_Pdiesterase_TIM-brl"/>
</dbReference>
<dbReference type="EC" id="3.1.4.46" evidence="2"/>